<dbReference type="HOGENOM" id="CLU_441393_0_0_7"/>
<dbReference type="OrthoDB" id="262317at2"/>
<dbReference type="KEGG" id="sfu:Sfum_1633"/>
<evidence type="ECO:0000313" key="1">
    <source>
        <dbReference type="EMBL" id="ABK17320.1"/>
    </source>
</evidence>
<name>A0LIR8_SYNFM</name>
<dbReference type="Proteomes" id="UP000001784">
    <property type="component" value="Chromosome"/>
</dbReference>
<reference evidence="1 2" key="1">
    <citation type="submission" date="2006-10" db="EMBL/GenBank/DDBJ databases">
        <title>Complete sequence of Syntrophobacter fumaroxidans MPOB.</title>
        <authorList>
            <consortium name="US DOE Joint Genome Institute"/>
            <person name="Copeland A."/>
            <person name="Lucas S."/>
            <person name="Lapidus A."/>
            <person name="Barry K."/>
            <person name="Detter J.C."/>
            <person name="Glavina del Rio T."/>
            <person name="Hammon N."/>
            <person name="Israni S."/>
            <person name="Pitluck S."/>
            <person name="Goltsman E.G."/>
            <person name="Martinez M."/>
            <person name="Schmutz J."/>
            <person name="Larimer F."/>
            <person name="Land M."/>
            <person name="Hauser L."/>
            <person name="Kyrpides N."/>
            <person name="Kim E."/>
            <person name="Boone D.R."/>
            <person name="Brockman F."/>
            <person name="Culley D."/>
            <person name="Ferry J."/>
            <person name="Gunsalus R."/>
            <person name="McInerney M.J."/>
            <person name="Morrison M."/>
            <person name="Plugge C."/>
            <person name="Rohlin L."/>
            <person name="Scholten J."/>
            <person name="Sieber J."/>
            <person name="Stams A.J.M."/>
            <person name="Worm P."/>
            <person name="Henstra A.M."/>
            <person name="Richardson P."/>
        </authorList>
    </citation>
    <scope>NUCLEOTIDE SEQUENCE [LARGE SCALE GENOMIC DNA]</scope>
    <source>
        <strain evidence="2">DSM 10017 / MPOB</strain>
    </source>
</reference>
<protein>
    <submittedName>
        <fullName evidence="1">Uncharacterized protein</fullName>
    </submittedName>
</protein>
<gene>
    <name evidence="1" type="ordered locus">Sfum_1633</name>
</gene>
<accession>A0LIR8</accession>
<dbReference type="RefSeq" id="WP_011698490.1">
    <property type="nucleotide sequence ID" value="NC_008554.1"/>
</dbReference>
<evidence type="ECO:0000313" key="2">
    <source>
        <dbReference type="Proteomes" id="UP000001784"/>
    </source>
</evidence>
<dbReference type="eggNOG" id="COG4886">
    <property type="taxonomic scope" value="Bacteria"/>
</dbReference>
<organism evidence="1 2">
    <name type="scientific">Syntrophobacter fumaroxidans (strain DSM 10017 / MPOB)</name>
    <dbReference type="NCBI Taxonomy" id="335543"/>
    <lineage>
        <taxon>Bacteria</taxon>
        <taxon>Pseudomonadati</taxon>
        <taxon>Thermodesulfobacteriota</taxon>
        <taxon>Syntrophobacteria</taxon>
        <taxon>Syntrophobacterales</taxon>
        <taxon>Syntrophobacteraceae</taxon>
        <taxon>Syntrophobacter</taxon>
    </lineage>
</organism>
<dbReference type="InParanoid" id="A0LIR8"/>
<sequence precursor="true">MKTVQRIARLVLVLLLLGPTIVAAGNSRVFIFTQNSGITIDILSENDFAAQFGENADIPRTDDDVIALARELYPPLGVERPDETEEARVESANQFRCGEYEVGLLFAALRNPQISDDTRTAVDHIIAQSKPPLPKTYKSKHFNFRYTDNDADSKNNVTLAHIQATAQFLESYWNKYSTNFTTPKYYLSGNRKVIDIEVYYLLKKSGWTSSFENSITLCSTWVRNDCRRRVVSAHELFHRVQYSYGYISGTAMMRWMTEGTAAWIHKYTNNNIADYIFYMNEGLTKPEKGLIKERAVDAAHFWVKLTETAPSGWEIIKDVWTRYKANGHKGKAAVDSAIRSDLGYRFDNFVTLWNNTNFIKDLANSSRTYDYTEDERIVNACGLTFGPLSHVPIARTAFVVKDADTAIDDSVKPYGTKYFKFELEDDLTCLTIGFDAPKGTFSYSFIGLQNGKWMKIASGTKTHYSYGRIPLQGPNRWTTVVAVVGGTREGGAFKVWADARCIKGNWTGTTSTYCYGEYFRFNQLGTSLTGLMICYDMSWIAPWCRVKGTIDGLKVTLTRFDCNRWRTCEEDCSGNYVGTINSTRDCVSGTYAHENGTVDQWIMVKGAVDPSLIPDECPP</sequence>
<dbReference type="STRING" id="335543.Sfum_1633"/>
<dbReference type="AlphaFoldDB" id="A0LIR8"/>
<dbReference type="EMBL" id="CP000478">
    <property type="protein sequence ID" value="ABK17320.1"/>
    <property type="molecule type" value="Genomic_DNA"/>
</dbReference>
<proteinExistence type="predicted"/>
<keyword evidence="2" id="KW-1185">Reference proteome</keyword>